<evidence type="ECO:0000313" key="3">
    <source>
        <dbReference type="EMBL" id="RUR47611.1"/>
    </source>
</evidence>
<accession>A0A3S1E8S7</accession>
<dbReference type="Pfam" id="PF08668">
    <property type="entry name" value="HDOD"/>
    <property type="match status" value="2"/>
</dbReference>
<dbReference type="OrthoDB" id="9803824at2"/>
<comment type="caution">
    <text evidence="3">The sequence shown here is derived from an EMBL/GenBank/DDBJ whole genome shotgun (WGS) entry which is preliminary data.</text>
</comment>
<protein>
    <submittedName>
        <fullName evidence="3">HDOD domain-containing protein</fullName>
    </submittedName>
</protein>
<proteinExistence type="predicted"/>
<gene>
    <name evidence="3" type="ORF">ELY37_04930</name>
</gene>
<dbReference type="Gene3D" id="1.10.3210.10">
    <property type="entry name" value="Hypothetical protein af1432"/>
    <property type="match status" value="1"/>
</dbReference>
<keyword evidence="4" id="KW-1185">Reference proteome</keyword>
<reference evidence="3 4" key="1">
    <citation type="submission" date="2018-12" db="EMBL/GenBank/DDBJ databases">
        <title>three novel Halomonas strain isolated from plants.</title>
        <authorList>
            <person name="Sun C."/>
        </authorList>
    </citation>
    <scope>NUCLEOTIDE SEQUENCE [LARGE SCALE GENOMIC DNA]</scope>
    <source>
        <strain evidence="3 4">RC</strain>
    </source>
</reference>
<name>A0A3S1E8S7_9GAMM</name>
<dbReference type="EMBL" id="RZHD01000004">
    <property type="protein sequence ID" value="RUR47611.1"/>
    <property type="molecule type" value="Genomic_DNA"/>
</dbReference>
<dbReference type="RefSeq" id="WP_126952183.1">
    <property type="nucleotide sequence ID" value="NZ_RZHD01000004.1"/>
</dbReference>
<evidence type="ECO:0000256" key="1">
    <source>
        <dbReference type="SAM" id="MobiDB-lite"/>
    </source>
</evidence>
<dbReference type="InterPro" id="IPR013976">
    <property type="entry name" value="HDOD"/>
</dbReference>
<dbReference type="PROSITE" id="PS51833">
    <property type="entry name" value="HDOD"/>
    <property type="match status" value="1"/>
</dbReference>
<feature type="region of interest" description="Disordered" evidence="1">
    <location>
        <begin position="372"/>
        <end position="394"/>
    </location>
</feature>
<evidence type="ECO:0000313" key="4">
    <source>
        <dbReference type="Proteomes" id="UP000286912"/>
    </source>
</evidence>
<dbReference type="PANTHER" id="PTHR33525:SF3">
    <property type="entry name" value="RIBONUCLEASE Y"/>
    <property type="match status" value="1"/>
</dbReference>
<evidence type="ECO:0000259" key="2">
    <source>
        <dbReference type="PROSITE" id="PS51833"/>
    </source>
</evidence>
<organism evidence="3 4">
    <name type="scientific">Vreelandella populi</name>
    <dbReference type="NCBI Taxonomy" id="2498858"/>
    <lineage>
        <taxon>Bacteria</taxon>
        <taxon>Pseudomonadati</taxon>
        <taxon>Pseudomonadota</taxon>
        <taxon>Gammaproteobacteria</taxon>
        <taxon>Oceanospirillales</taxon>
        <taxon>Halomonadaceae</taxon>
        <taxon>Vreelandella</taxon>
    </lineage>
</organism>
<dbReference type="Proteomes" id="UP000286912">
    <property type="component" value="Unassembled WGS sequence"/>
</dbReference>
<feature type="domain" description="HDOD" evidence="2">
    <location>
        <begin position="33"/>
        <end position="255"/>
    </location>
</feature>
<sequence length="394" mass="43470">MTGSLESDNTLYMTLTNELPAFLNQSLLQCKNLPSLPSVALRVLEIARSSRSTLGDYVKAIEHDPALTLRLIAFANSAYHSQTSSPVQTCLEAVQRLGLDATLAVILGFSLFQHATEAPYHNRTWQRAITAALVARYLAEQECPEQSGSAFTTALLQDIGILALQSVYPDEAKTLYAEPPLSYTEQPHAGLSRTDLTFTDAFYAEPPYAEGSHAELARAEQSYFGCDHTLVGAWLAAKWGVPDNIVHAIHQSHESFLLNDKPLLCIRLSGPIADAWLSKNPASQLAALLYQLKTVSYTYALKIDEVLHNVQKQTDILINALNMTAPVKVDSATLLAEAHQLLFQHTLTLSSQLEDQKQALVSLRYPDVNQKEHSRRDASLNIHRSGLISKPKNK</sequence>
<dbReference type="AlphaFoldDB" id="A0A3S1E8S7"/>
<dbReference type="InterPro" id="IPR052340">
    <property type="entry name" value="RNase_Y/CdgJ"/>
</dbReference>
<dbReference type="SUPFAM" id="SSF109604">
    <property type="entry name" value="HD-domain/PDEase-like"/>
    <property type="match status" value="2"/>
</dbReference>
<dbReference type="PANTHER" id="PTHR33525">
    <property type="match status" value="1"/>
</dbReference>